<accession>A0A2H4VCH1</accession>
<evidence type="ECO:0000313" key="4">
    <source>
        <dbReference type="Proteomes" id="UP000591058"/>
    </source>
</evidence>
<dbReference type="AlphaFoldDB" id="A0A2H4VCH1"/>
<reference evidence="2 4" key="2">
    <citation type="submission" date="2020-04" db="EMBL/GenBank/DDBJ databases">
        <title>Draft genome of Methanobacterium subterraneum isolated from animal feces.</title>
        <authorList>
            <person name="Ouboter H.T."/>
            <person name="Berger S."/>
            <person name="Gungor E."/>
            <person name="Jetten M.S.M."/>
            <person name="Welte C.U."/>
        </authorList>
    </citation>
    <scope>NUCLEOTIDE SEQUENCE [LARGE SCALE GENOMIC DNA]</scope>
    <source>
        <strain evidence="2">HO_2020</strain>
    </source>
</reference>
<reference evidence="1 3" key="1">
    <citation type="submission" date="2016-10" db="EMBL/GenBank/DDBJ databases">
        <title>Comparative genomics between deep and shallow subseafloor isolates.</title>
        <authorList>
            <person name="Ishii S."/>
            <person name="Miller J.R."/>
            <person name="Sutton G."/>
            <person name="Suzuki S."/>
            <person name="Methe B."/>
            <person name="Inagaki F."/>
            <person name="Imachi H."/>
        </authorList>
    </citation>
    <scope>NUCLEOTIDE SEQUENCE [LARGE SCALE GENOMIC DNA]</scope>
    <source>
        <strain evidence="1 3">MO-MB1</strain>
    </source>
</reference>
<proteinExistence type="predicted"/>
<evidence type="ECO:0000313" key="3">
    <source>
        <dbReference type="Proteomes" id="UP000232806"/>
    </source>
</evidence>
<dbReference type="Proteomes" id="UP000591058">
    <property type="component" value="Unassembled WGS sequence"/>
</dbReference>
<evidence type="ECO:0000313" key="2">
    <source>
        <dbReference type="EMBL" id="NMO09125.1"/>
    </source>
</evidence>
<dbReference type="EMBL" id="JABBYL010000016">
    <property type="protein sequence ID" value="NMO09125.1"/>
    <property type="molecule type" value="Genomic_DNA"/>
</dbReference>
<dbReference type="GeneID" id="35122785"/>
<organism evidence="1 3">
    <name type="scientific">Methanobacterium subterraneum</name>
    <dbReference type="NCBI Taxonomy" id="59277"/>
    <lineage>
        <taxon>Archaea</taxon>
        <taxon>Methanobacteriati</taxon>
        <taxon>Methanobacteriota</taxon>
        <taxon>Methanomada group</taxon>
        <taxon>Methanobacteria</taxon>
        <taxon>Methanobacteriales</taxon>
        <taxon>Methanobacteriaceae</taxon>
        <taxon>Methanobacterium</taxon>
    </lineage>
</organism>
<gene>
    <name evidence="1" type="ORF">BK007_06940</name>
    <name evidence="2" type="ORF">HG719_04645</name>
</gene>
<name>A0A2H4VCH1_9EURY</name>
<dbReference type="Proteomes" id="UP000232806">
    <property type="component" value="Chromosome"/>
</dbReference>
<protein>
    <submittedName>
        <fullName evidence="1">Uncharacterized protein</fullName>
    </submittedName>
</protein>
<evidence type="ECO:0000313" key="1">
    <source>
        <dbReference type="EMBL" id="AUB55760.1"/>
    </source>
</evidence>
<dbReference type="EMBL" id="CP017766">
    <property type="protein sequence ID" value="AUB55760.1"/>
    <property type="molecule type" value="Genomic_DNA"/>
</dbReference>
<dbReference type="RefSeq" id="WP_100905740.1">
    <property type="nucleotide sequence ID" value="NZ_CP017766.1"/>
</dbReference>
<sequence length="176" mass="19353">MVRSYAEEKARILELPGMSVDNIMVSVKAALMETQQVMETSGIKIKRIDLTLKSIASGETGTQIKLNIPILGELKLGSRISEKSIQTTILSLKPPKPTKVAKDVKFPQLGERLKESILSLTRGVMAAVNDDPPLEVYESSVELNFILTSESEISLIIKSGLEAELTNNLKIVFEKI</sequence>